<evidence type="ECO:0000313" key="1">
    <source>
        <dbReference type="EMBL" id="CAI9086561.1"/>
    </source>
</evidence>
<proteinExistence type="predicted"/>
<sequence length="52" mass="5724">MRSGSGKNVAGCSPVDLLGLWKPPGAGRVCGQKFHGVWLSRTKWVYGEFCWI</sequence>
<evidence type="ECO:0000313" key="2">
    <source>
        <dbReference type="Proteomes" id="UP001161497"/>
    </source>
</evidence>
<accession>A0ABM9IG80</accession>
<name>A0ABM9IG80_9BACT</name>
<gene>
    <name evidence="1" type="ORF">MFUM_2251</name>
</gene>
<dbReference type="EMBL" id="OX458932">
    <property type="protein sequence ID" value="CAI9086561.1"/>
    <property type="molecule type" value="Genomic_DNA"/>
</dbReference>
<organism evidence="1 2">
    <name type="scientific">Candidatus Methylacidiphilum fumarolicum</name>
    <dbReference type="NCBI Taxonomy" id="591154"/>
    <lineage>
        <taxon>Bacteria</taxon>
        <taxon>Pseudomonadati</taxon>
        <taxon>Verrucomicrobiota</taxon>
        <taxon>Methylacidiphilae</taxon>
        <taxon>Methylacidiphilales</taxon>
        <taxon>Methylacidiphilaceae</taxon>
        <taxon>Methylacidiphilum (ex Ratnadevi et al. 2023)</taxon>
    </lineage>
</organism>
<reference evidence="1" key="1">
    <citation type="submission" date="2023-03" db="EMBL/GenBank/DDBJ databases">
        <authorList>
            <person name="Cremers G."/>
            <person name="Picone N."/>
        </authorList>
    </citation>
    <scope>NUCLEOTIDE SEQUENCE</scope>
    <source>
        <strain evidence="1">Sample_alias</strain>
    </source>
</reference>
<protein>
    <submittedName>
        <fullName evidence="1">Uncharacterized protein</fullName>
    </submittedName>
</protein>
<dbReference type="Proteomes" id="UP001161497">
    <property type="component" value="Chromosome"/>
</dbReference>
<keyword evidence="2" id="KW-1185">Reference proteome</keyword>